<dbReference type="RefSeq" id="WP_408085860.1">
    <property type="nucleotide sequence ID" value="NZ_JBELPZ010000018.1"/>
</dbReference>
<proteinExistence type="predicted"/>
<reference evidence="2 3" key="1">
    <citation type="submission" date="2024-06" db="EMBL/GenBank/DDBJ databases">
        <authorList>
            <person name="Kaempfer P."/>
            <person name="Viver T."/>
        </authorList>
    </citation>
    <scope>NUCLEOTIDE SEQUENCE [LARGE SCALE GENOMIC DNA]</scope>
    <source>
        <strain evidence="2 3">ST-119</strain>
    </source>
</reference>
<keyword evidence="3" id="KW-1185">Reference proteome</keyword>
<protein>
    <submittedName>
        <fullName evidence="2">DUF4833 domain-containing protein</fullName>
    </submittedName>
</protein>
<accession>A0ABW8YZ96</accession>
<sequence>MKFYTITILIFSLFMGQAQQGYPVPPAARGHLFYIQHSNNHNTYVYDANFAGKKINASDPVTVYCIAFSDDGEKKELTAIQRKMAYGITVIKADGNTCEFVLAAYEQKSLFLKIGKDGKPYVTVHVNGKNIILQRIFLQTKGMGVKIEYIKFYGKDAATGKDIVEQMDINS</sequence>
<gene>
    <name evidence="2" type="ORF">ABS766_14240</name>
</gene>
<feature type="domain" description="DUF4833" evidence="1">
    <location>
        <begin position="33"/>
        <end position="165"/>
    </location>
</feature>
<dbReference type="InterPro" id="IPR032269">
    <property type="entry name" value="DUF4833"/>
</dbReference>
<name>A0ABW8YZ96_9FLAO</name>
<evidence type="ECO:0000259" key="1">
    <source>
        <dbReference type="Pfam" id="PF16117"/>
    </source>
</evidence>
<dbReference type="Proteomes" id="UP001629156">
    <property type="component" value="Unassembled WGS sequence"/>
</dbReference>
<comment type="caution">
    <text evidence="2">The sequence shown here is derived from an EMBL/GenBank/DDBJ whole genome shotgun (WGS) entry which is preliminary data.</text>
</comment>
<dbReference type="EMBL" id="JBELPZ010000018">
    <property type="protein sequence ID" value="MFL9845578.1"/>
    <property type="molecule type" value="Genomic_DNA"/>
</dbReference>
<evidence type="ECO:0000313" key="3">
    <source>
        <dbReference type="Proteomes" id="UP001629156"/>
    </source>
</evidence>
<organism evidence="2 3">
    <name type="scientific">Flavobacterium rhizosphaerae</name>
    <dbReference type="NCBI Taxonomy" id="3163298"/>
    <lineage>
        <taxon>Bacteria</taxon>
        <taxon>Pseudomonadati</taxon>
        <taxon>Bacteroidota</taxon>
        <taxon>Flavobacteriia</taxon>
        <taxon>Flavobacteriales</taxon>
        <taxon>Flavobacteriaceae</taxon>
        <taxon>Flavobacterium</taxon>
    </lineage>
</organism>
<evidence type="ECO:0000313" key="2">
    <source>
        <dbReference type="EMBL" id="MFL9845578.1"/>
    </source>
</evidence>
<dbReference type="Pfam" id="PF16117">
    <property type="entry name" value="DUF4833"/>
    <property type="match status" value="1"/>
</dbReference>